<dbReference type="SMART" id="SM00990">
    <property type="entry name" value="VRR_NUC"/>
    <property type="match status" value="1"/>
</dbReference>
<feature type="domain" description="VRR-NUC" evidence="4">
    <location>
        <begin position="9"/>
        <end position="114"/>
    </location>
</feature>
<evidence type="ECO:0000256" key="2">
    <source>
        <dbReference type="ARBA" id="ARBA00022722"/>
    </source>
</evidence>
<evidence type="ECO:0000259" key="4">
    <source>
        <dbReference type="SMART" id="SM00990"/>
    </source>
</evidence>
<dbReference type="EMBL" id="BK015557">
    <property type="protein sequence ID" value="DAE12810.1"/>
    <property type="molecule type" value="Genomic_DNA"/>
</dbReference>
<dbReference type="GO" id="GO:0004518">
    <property type="term" value="F:nuclease activity"/>
    <property type="evidence" value="ECO:0007669"/>
    <property type="project" value="UniProtKB-KW"/>
</dbReference>
<dbReference type="Gene3D" id="3.40.1350.10">
    <property type="match status" value="1"/>
</dbReference>
<evidence type="ECO:0000313" key="5">
    <source>
        <dbReference type="EMBL" id="DAE12810.1"/>
    </source>
</evidence>
<dbReference type="GO" id="GO:0016788">
    <property type="term" value="F:hydrolase activity, acting on ester bonds"/>
    <property type="evidence" value="ECO:0007669"/>
    <property type="project" value="InterPro"/>
</dbReference>
<accession>A0A8S5Q0X5</accession>
<name>A0A8S5Q0X5_9CAUD</name>
<keyword evidence="2" id="KW-0540">Nuclease</keyword>
<sequence length="133" mass="15182">MTKYKGIASTEAEQQKQLIAWCNTMSLYKGYEDLALIYHCPNGGSRNKLEAMNLKCEGVKPGVPDLFLPVARGGFFGLYIEMKWGKNKTTDLQNKWLTELANQGYYCVVCRGFVEAREEIEKYIVLARTQVQK</sequence>
<dbReference type="GO" id="GO:0003676">
    <property type="term" value="F:nucleic acid binding"/>
    <property type="evidence" value="ECO:0007669"/>
    <property type="project" value="InterPro"/>
</dbReference>
<dbReference type="InterPro" id="IPR011856">
    <property type="entry name" value="tRNA_endonuc-like_dom_sf"/>
</dbReference>
<keyword evidence="3" id="KW-0378">Hydrolase</keyword>
<organism evidence="5">
    <name type="scientific">Siphoviridae sp. ctOrJ23</name>
    <dbReference type="NCBI Taxonomy" id="2825481"/>
    <lineage>
        <taxon>Viruses</taxon>
        <taxon>Duplodnaviria</taxon>
        <taxon>Heunggongvirae</taxon>
        <taxon>Uroviricota</taxon>
        <taxon>Caudoviricetes</taxon>
    </lineage>
</organism>
<proteinExistence type="predicted"/>
<protein>
    <submittedName>
        <fullName evidence="5">Nuclease</fullName>
    </submittedName>
</protein>
<dbReference type="Pfam" id="PF08774">
    <property type="entry name" value="VRR_NUC"/>
    <property type="match status" value="1"/>
</dbReference>
<dbReference type="InterPro" id="IPR014883">
    <property type="entry name" value="VRR_NUC"/>
</dbReference>
<evidence type="ECO:0000256" key="1">
    <source>
        <dbReference type="ARBA" id="ARBA00001946"/>
    </source>
</evidence>
<comment type="cofactor">
    <cofactor evidence="1">
        <name>Mg(2+)</name>
        <dbReference type="ChEBI" id="CHEBI:18420"/>
    </cofactor>
</comment>
<evidence type="ECO:0000256" key="3">
    <source>
        <dbReference type="ARBA" id="ARBA00022801"/>
    </source>
</evidence>
<reference evidence="5" key="1">
    <citation type="journal article" date="2021" name="Proc. Natl. Acad. Sci. U.S.A.">
        <title>A Catalog of Tens of Thousands of Viruses from Human Metagenomes Reveals Hidden Associations with Chronic Diseases.</title>
        <authorList>
            <person name="Tisza M.J."/>
            <person name="Buck C.B."/>
        </authorList>
    </citation>
    <scope>NUCLEOTIDE SEQUENCE</scope>
    <source>
        <strain evidence="5">CtOrJ23</strain>
    </source>
</reference>